<dbReference type="GO" id="GO:0071916">
    <property type="term" value="F:dipeptide transmembrane transporter activity"/>
    <property type="evidence" value="ECO:0007669"/>
    <property type="project" value="TreeGrafter"/>
</dbReference>
<protein>
    <submittedName>
        <fullName evidence="9">Peptide/nickel transport system permease protein</fullName>
    </submittedName>
</protein>
<dbReference type="SUPFAM" id="SSF161098">
    <property type="entry name" value="MetI-like"/>
    <property type="match status" value="1"/>
</dbReference>
<dbReference type="PANTHER" id="PTHR43163">
    <property type="entry name" value="DIPEPTIDE TRANSPORT SYSTEM PERMEASE PROTEIN DPPB-RELATED"/>
    <property type="match status" value="1"/>
</dbReference>
<feature type="transmembrane region" description="Helical" evidence="7">
    <location>
        <begin position="147"/>
        <end position="164"/>
    </location>
</feature>
<evidence type="ECO:0000256" key="4">
    <source>
        <dbReference type="ARBA" id="ARBA00022692"/>
    </source>
</evidence>
<keyword evidence="3" id="KW-1003">Cell membrane</keyword>
<feature type="domain" description="ABC transmembrane type-1" evidence="8">
    <location>
        <begin position="99"/>
        <end position="299"/>
    </location>
</feature>
<dbReference type="Pfam" id="PF19300">
    <property type="entry name" value="BPD_transp_1_N"/>
    <property type="match status" value="1"/>
</dbReference>
<evidence type="ECO:0000313" key="10">
    <source>
        <dbReference type="Proteomes" id="UP000198318"/>
    </source>
</evidence>
<dbReference type="AlphaFoldDB" id="A0A239NFY1"/>
<dbReference type="PROSITE" id="PS50928">
    <property type="entry name" value="ABC_TM1"/>
    <property type="match status" value="1"/>
</dbReference>
<evidence type="ECO:0000256" key="3">
    <source>
        <dbReference type="ARBA" id="ARBA00022475"/>
    </source>
</evidence>
<accession>A0A239NFY1</accession>
<feature type="transmembrane region" description="Helical" evidence="7">
    <location>
        <begin position="230"/>
        <end position="256"/>
    </location>
</feature>
<dbReference type="InterPro" id="IPR000515">
    <property type="entry name" value="MetI-like"/>
</dbReference>
<reference evidence="9 10" key="1">
    <citation type="submission" date="2017-06" db="EMBL/GenBank/DDBJ databases">
        <authorList>
            <person name="Kim H.J."/>
            <person name="Triplett B.A."/>
        </authorList>
    </citation>
    <scope>NUCLEOTIDE SEQUENCE [LARGE SCALE GENOMIC DNA]</scope>
    <source>
        <strain evidence="9 10">DSM 44715</strain>
    </source>
</reference>
<evidence type="ECO:0000313" key="9">
    <source>
        <dbReference type="EMBL" id="SNT53680.1"/>
    </source>
</evidence>
<organism evidence="9 10">
    <name type="scientific">Actinomadura meyerae</name>
    <dbReference type="NCBI Taxonomy" id="240840"/>
    <lineage>
        <taxon>Bacteria</taxon>
        <taxon>Bacillati</taxon>
        <taxon>Actinomycetota</taxon>
        <taxon>Actinomycetes</taxon>
        <taxon>Streptosporangiales</taxon>
        <taxon>Thermomonosporaceae</taxon>
        <taxon>Actinomadura</taxon>
    </lineage>
</organism>
<evidence type="ECO:0000256" key="7">
    <source>
        <dbReference type="RuleBase" id="RU363032"/>
    </source>
</evidence>
<evidence type="ECO:0000256" key="6">
    <source>
        <dbReference type="ARBA" id="ARBA00023136"/>
    </source>
</evidence>
<dbReference type="OrthoDB" id="9778910at2"/>
<name>A0A239NFY1_9ACTN</name>
<gene>
    <name evidence="9" type="ORF">SAMN05443665_104062</name>
</gene>
<feature type="transmembrane region" description="Helical" evidence="7">
    <location>
        <begin position="176"/>
        <end position="195"/>
    </location>
</feature>
<dbReference type="CDD" id="cd06261">
    <property type="entry name" value="TM_PBP2"/>
    <property type="match status" value="1"/>
</dbReference>
<proteinExistence type="inferred from homology"/>
<dbReference type="RefSeq" id="WP_089329750.1">
    <property type="nucleotide sequence ID" value="NZ_FZOR01000040.1"/>
</dbReference>
<dbReference type="Gene3D" id="1.10.3720.10">
    <property type="entry name" value="MetI-like"/>
    <property type="match status" value="1"/>
</dbReference>
<dbReference type="EMBL" id="FZOR01000040">
    <property type="protein sequence ID" value="SNT53680.1"/>
    <property type="molecule type" value="Genomic_DNA"/>
</dbReference>
<feature type="transmembrane region" description="Helical" evidence="7">
    <location>
        <begin position="105"/>
        <end position="126"/>
    </location>
</feature>
<sequence>MAATARWLVRRLLLSVLVTLGAVTAAFAGLHLTPGDPARVMLGGASASPELVAQVRLELGLDRPLIVQYGAYLADLLRGDLGRSYQLQEPVARVIGTQLWPTVELGLAGLAVAALLALALAVATAGRRRRLRALATAFELTMASSPSFWIGVLLLALFAFRWQLFPASGGAGPASLVLPALTLGLSLAGVFAQVLREGLERALEEPFVLSARTRGSGDTAVLLRHALRHALLPTITLAGWAFGALLSGAVVIETIFNRQGLGRVMITAIGGRDLPVVTGVVIVAAVAFTVINLLVDWLYRVIDPRLAAAAR</sequence>
<keyword evidence="2 7" id="KW-0813">Transport</keyword>
<keyword evidence="4 7" id="KW-0812">Transmembrane</keyword>
<evidence type="ECO:0000259" key="8">
    <source>
        <dbReference type="PROSITE" id="PS50928"/>
    </source>
</evidence>
<evidence type="ECO:0000256" key="2">
    <source>
        <dbReference type="ARBA" id="ARBA00022448"/>
    </source>
</evidence>
<comment type="subcellular location">
    <subcellularLocation>
        <location evidence="1 7">Cell membrane</location>
        <topology evidence="1 7">Multi-pass membrane protein</topology>
    </subcellularLocation>
</comment>
<keyword evidence="5 7" id="KW-1133">Transmembrane helix</keyword>
<dbReference type="InterPro" id="IPR035906">
    <property type="entry name" value="MetI-like_sf"/>
</dbReference>
<dbReference type="PANTHER" id="PTHR43163:SF6">
    <property type="entry name" value="DIPEPTIDE TRANSPORT SYSTEM PERMEASE PROTEIN DPPB-RELATED"/>
    <property type="match status" value="1"/>
</dbReference>
<dbReference type="GO" id="GO:0005886">
    <property type="term" value="C:plasma membrane"/>
    <property type="evidence" value="ECO:0007669"/>
    <property type="project" value="UniProtKB-SubCell"/>
</dbReference>
<dbReference type="Pfam" id="PF00528">
    <property type="entry name" value="BPD_transp_1"/>
    <property type="match status" value="1"/>
</dbReference>
<evidence type="ECO:0000256" key="5">
    <source>
        <dbReference type="ARBA" id="ARBA00022989"/>
    </source>
</evidence>
<feature type="transmembrane region" description="Helical" evidence="7">
    <location>
        <begin position="276"/>
        <end position="295"/>
    </location>
</feature>
<evidence type="ECO:0000256" key="1">
    <source>
        <dbReference type="ARBA" id="ARBA00004651"/>
    </source>
</evidence>
<keyword evidence="10" id="KW-1185">Reference proteome</keyword>
<dbReference type="InterPro" id="IPR045621">
    <property type="entry name" value="BPD_transp_1_N"/>
</dbReference>
<comment type="similarity">
    <text evidence="7">Belongs to the binding-protein-dependent transport system permease family.</text>
</comment>
<dbReference type="Proteomes" id="UP000198318">
    <property type="component" value="Unassembled WGS sequence"/>
</dbReference>
<keyword evidence="6 7" id="KW-0472">Membrane</keyword>